<dbReference type="Proteomes" id="UP000265703">
    <property type="component" value="Unassembled WGS sequence"/>
</dbReference>
<reference evidence="2" key="1">
    <citation type="submission" date="2018-06" db="EMBL/GenBank/DDBJ databases">
        <title>Comparative genomics reveals the genomic features of Rhizophagus irregularis, R. cerebriforme, R. diaphanum and Gigaspora rosea, and their symbiotic lifestyle signature.</title>
        <authorList>
            <person name="Morin E."/>
            <person name="San Clemente H."/>
            <person name="Chen E.C.H."/>
            <person name="De La Providencia I."/>
            <person name="Hainaut M."/>
            <person name="Kuo A."/>
            <person name="Kohler A."/>
            <person name="Murat C."/>
            <person name="Tang N."/>
            <person name="Roy S."/>
            <person name="Loubradou J."/>
            <person name="Henrissat B."/>
            <person name="Grigoriev I.V."/>
            <person name="Corradi N."/>
            <person name="Roux C."/>
            <person name="Martin F.M."/>
        </authorList>
    </citation>
    <scope>NUCLEOTIDE SEQUENCE [LARGE SCALE GENOMIC DNA]</scope>
    <source>
        <strain evidence="2">DAOM 227022</strain>
    </source>
</reference>
<keyword evidence="3" id="KW-1185">Reference proteome</keyword>
<keyword evidence="1" id="KW-0472">Membrane</keyword>
<evidence type="ECO:0000256" key="1">
    <source>
        <dbReference type="SAM" id="Phobius"/>
    </source>
</evidence>
<accession>A0A397SR82</accession>
<proteinExistence type="predicted"/>
<evidence type="ECO:0000313" key="2">
    <source>
        <dbReference type="EMBL" id="RIA88680.1"/>
    </source>
</evidence>
<keyword evidence="1" id="KW-1133">Transmembrane helix</keyword>
<organism evidence="2 3">
    <name type="scientific">Glomus cerebriforme</name>
    <dbReference type="NCBI Taxonomy" id="658196"/>
    <lineage>
        <taxon>Eukaryota</taxon>
        <taxon>Fungi</taxon>
        <taxon>Fungi incertae sedis</taxon>
        <taxon>Mucoromycota</taxon>
        <taxon>Glomeromycotina</taxon>
        <taxon>Glomeromycetes</taxon>
        <taxon>Glomerales</taxon>
        <taxon>Glomeraceae</taxon>
        <taxon>Glomus</taxon>
    </lineage>
</organism>
<protein>
    <submittedName>
        <fullName evidence="2">Uncharacterized protein</fullName>
    </submittedName>
</protein>
<feature type="transmembrane region" description="Helical" evidence="1">
    <location>
        <begin position="53"/>
        <end position="70"/>
    </location>
</feature>
<evidence type="ECO:0000313" key="3">
    <source>
        <dbReference type="Proteomes" id="UP000265703"/>
    </source>
</evidence>
<gene>
    <name evidence="2" type="ORF">C1645_739190</name>
</gene>
<comment type="caution">
    <text evidence="2">The sequence shown here is derived from an EMBL/GenBank/DDBJ whole genome shotgun (WGS) entry which is preliminary data.</text>
</comment>
<keyword evidence="1" id="KW-0812">Transmembrane</keyword>
<dbReference type="EMBL" id="QKYT01000252">
    <property type="protein sequence ID" value="RIA88680.1"/>
    <property type="molecule type" value="Genomic_DNA"/>
</dbReference>
<name>A0A397SR82_9GLOM</name>
<dbReference type="AlphaFoldDB" id="A0A397SR82"/>
<sequence length="106" mass="12341">MVFQALQSRMGRKNGSLNSSVQNGKGKQFFELFSLEWEGKMVFSSMLELKMKHFLTILFLFLWTLLQFGHLELGNGVFLISVWKSVCFCELELKMLFIISIFIGIY</sequence>